<dbReference type="EMBL" id="AHMT02000005">
    <property type="protein sequence ID" value="EQA64537.1"/>
    <property type="molecule type" value="Genomic_DNA"/>
</dbReference>
<evidence type="ECO:0000313" key="1">
    <source>
        <dbReference type="EMBL" id="EQA64537.1"/>
    </source>
</evidence>
<name>V6I463_9LEPT</name>
<reference evidence="1" key="1">
    <citation type="submission" date="2013-05" db="EMBL/GenBank/DDBJ databases">
        <authorList>
            <person name="Harkins D.M."/>
            <person name="Durkin A.S."/>
            <person name="Brinkac L.M."/>
            <person name="Haft D.H."/>
            <person name="Selengut J.D."/>
            <person name="Sanka R."/>
            <person name="DePew J."/>
            <person name="Purushe J."/>
            <person name="Hartskeerl R.A."/>
            <person name="Ahmed A."/>
            <person name="van der Linden H."/>
            <person name="Goris M.G.A."/>
            <person name="Vinetz J.M."/>
            <person name="Sutton G.G."/>
            <person name="Nierman W.C."/>
            <person name="Fouts D.E."/>
        </authorList>
    </citation>
    <scope>NUCLEOTIDE SEQUENCE [LARGE SCALE GENOMIC DNA]</scope>
    <source>
        <strain evidence="1">L 60</strain>
    </source>
</reference>
<protein>
    <submittedName>
        <fullName evidence="1">Uncharacterized protein</fullName>
    </submittedName>
</protein>
<comment type="caution">
    <text evidence="1">The sequence shown here is derived from an EMBL/GenBank/DDBJ whole genome shotgun (WGS) entry which is preliminary data.</text>
</comment>
<dbReference type="Proteomes" id="UP000018747">
    <property type="component" value="Unassembled WGS sequence"/>
</dbReference>
<accession>V6I463</accession>
<keyword evidence="2" id="KW-1185">Reference proteome</keyword>
<proteinExistence type="predicted"/>
<sequence>MQILEKEKTDHLWPEITLSSYSEQFLTKKKSQRARFPVIRKSSDSNPKF</sequence>
<dbReference type="AlphaFoldDB" id="V6I463"/>
<organism evidence="1 2">
    <name type="scientific">Leptospira alexanderi serovar Manhao 3 str. L 60</name>
    <dbReference type="NCBI Taxonomy" id="1049759"/>
    <lineage>
        <taxon>Bacteria</taxon>
        <taxon>Pseudomonadati</taxon>
        <taxon>Spirochaetota</taxon>
        <taxon>Spirochaetia</taxon>
        <taxon>Leptospirales</taxon>
        <taxon>Leptospiraceae</taxon>
        <taxon>Leptospira</taxon>
    </lineage>
</organism>
<evidence type="ECO:0000313" key="2">
    <source>
        <dbReference type="Proteomes" id="UP000018747"/>
    </source>
</evidence>
<gene>
    <name evidence="1" type="ORF">LEP1GSC062_0431</name>
</gene>